<evidence type="ECO:0000313" key="8">
    <source>
        <dbReference type="Proteomes" id="UP000546917"/>
    </source>
</evidence>
<dbReference type="Proteomes" id="UP000546917">
    <property type="component" value="Unassembled WGS sequence"/>
</dbReference>
<evidence type="ECO:0000256" key="2">
    <source>
        <dbReference type="ARBA" id="ARBA00022692"/>
    </source>
</evidence>
<dbReference type="GO" id="GO:0043682">
    <property type="term" value="F:P-type divalent copper transporter activity"/>
    <property type="evidence" value="ECO:0007669"/>
    <property type="project" value="TreeGrafter"/>
</dbReference>
<dbReference type="PROSITE" id="PS00154">
    <property type="entry name" value="ATPASE_E1_E2"/>
    <property type="match status" value="1"/>
</dbReference>
<dbReference type="InterPro" id="IPR018303">
    <property type="entry name" value="ATPase_P-typ_P_site"/>
</dbReference>
<evidence type="ECO:0000313" key="7">
    <source>
        <dbReference type="EMBL" id="NOL60212.1"/>
    </source>
</evidence>
<dbReference type="GO" id="GO:0005524">
    <property type="term" value="F:ATP binding"/>
    <property type="evidence" value="ECO:0007669"/>
    <property type="project" value="InterPro"/>
</dbReference>
<keyword evidence="2 6" id="KW-0812">Transmembrane</keyword>
<dbReference type="EMBL" id="JABGBP010000171">
    <property type="protein sequence ID" value="NOL60212.1"/>
    <property type="molecule type" value="Genomic_DNA"/>
</dbReference>
<dbReference type="NCBIfam" id="TIGR01494">
    <property type="entry name" value="ATPase_P-type"/>
    <property type="match status" value="1"/>
</dbReference>
<evidence type="ECO:0000256" key="4">
    <source>
        <dbReference type="ARBA" id="ARBA00022989"/>
    </source>
</evidence>
<dbReference type="RefSeq" id="WP_171481591.1">
    <property type="nucleotide sequence ID" value="NZ_JABGBP010000171.1"/>
</dbReference>
<reference evidence="7 8" key="1">
    <citation type="submission" date="2020-05" db="EMBL/GenBank/DDBJ databases">
        <authorList>
            <person name="Zhang R."/>
        </authorList>
    </citation>
    <scope>NUCLEOTIDE SEQUENCE [LARGE SCALE GENOMIC DNA]</scope>
    <source>
        <strain evidence="7 8">DSM 28986</strain>
    </source>
</reference>
<keyword evidence="3" id="KW-1278">Translocase</keyword>
<sequence>SVVVIACPCAIGLAAPITLLISSNESSRNGILIKNSSSMDRLSKIDTVIFDKTGTITDNEPEITAFTTTGDKHLAVSLLYSIESGSNHPVAHAIVNYLKDMNPEKLDISEFREIPGSGVYGKYDGKNVEASRTGDHTSLTMDGIELASINLKHKLRSGIENDIKNLQKNHIRVLIVTGDSLENTKDVAEYLHVDKYYYSIKPEGKAEIVKEEQKTGKYVMFVGDGINDTVAMQTADVGVAMASGSDIATATGDIILLNNDLKNILSTLIIGKYTIKKIKQNVGWAIGYNSALIPVAAGILTPLLGLGIYYLLPIFAALAMGLSSTTVVLNSMQLRKHMERKIALASM</sequence>
<feature type="transmembrane region" description="Helical" evidence="6">
    <location>
        <begin position="282"/>
        <end position="304"/>
    </location>
</feature>
<dbReference type="Pfam" id="PF00702">
    <property type="entry name" value="Hydrolase"/>
    <property type="match status" value="1"/>
</dbReference>
<gene>
    <name evidence="7" type="ORF">HLB00_05105</name>
</gene>
<dbReference type="GO" id="GO:0016020">
    <property type="term" value="C:membrane"/>
    <property type="evidence" value="ECO:0007669"/>
    <property type="project" value="UniProtKB-SubCell"/>
</dbReference>
<dbReference type="SUPFAM" id="SSF56784">
    <property type="entry name" value="HAD-like"/>
    <property type="match status" value="1"/>
</dbReference>
<dbReference type="PRINTS" id="PR00119">
    <property type="entry name" value="CATATPASE"/>
</dbReference>
<keyword evidence="5 6" id="KW-0472">Membrane</keyword>
<dbReference type="PANTHER" id="PTHR43520">
    <property type="entry name" value="ATP7, ISOFORM B"/>
    <property type="match status" value="1"/>
</dbReference>
<accession>A0A7K4FME3</accession>
<dbReference type="PROSITE" id="PS01229">
    <property type="entry name" value="COF_2"/>
    <property type="match status" value="1"/>
</dbReference>
<protein>
    <submittedName>
        <fullName evidence="7">Cation-translocating P-type ATPase</fullName>
    </submittedName>
</protein>
<keyword evidence="4 6" id="KW-1133">Transmembrane helix</keyword>
<evidence type="ECO:0000256" key="3">
    <source>
        <dbReference type="ARBA" id="ARBA00022967"/>
    </source>
</evidence>
<evidence type="ECO:0000256" key="5">
    <source>
        <dbReference type="ARBA" id="ARBA00023136"/>
    </source>
</evidence>
<dbReference type="InterPro" id="IPR001757">
    <property type="entry name" value="P_typ_ATPase"/>
</dbReference>
<dbReference type="InterPro" id="IPR036412">
    <property type="entry name" value="HAD-like_sf"/>
</dbReference>
<dbReference type="InterPro" id="IPR023214">
    <property type="entry name" value="HAD_sf"/>
</dbReference>
<dbReference type="InterPro" id="IPR023299">
    <property type="entry name" value="ATPase_P-typ_cyto_dom_N"/>
</dbReference>
<dbReference type="GO" id="GO:0016887">
    <property type="term" value="F:ATP hydrolysis activity"/>
    <property type="evidence" value="ECO:0007669"/>
    <property type="project" value="InterPro"/>
</dbReference>
<dbReference type="Gene3D" id="3.40.50.1000">
    <property type="entry name" value="HAD superfamily/HAD-like"/>
    <property type="match status" value="1"/>
</dbReference>
<feature type="non-terminal residue" evidence="7">
    <location>
        <position position="1"/>
    </location>
</feature>
<dbReference type="GO" id="GO:0055070">
    <property type="term" value="P:copper ion homeostasis"/>
    <property type="evidence" value="ECO:0007669"/>
    <property type="project" value="TreeGrafter"/>
</dbReference>
<feature type="transmembrane region" description="Helical" evidence="6">
    <location>
        <begin position="310"/>
        <end position="332"/>
    </location>
</feature>
<dbReference type="GO" id="GO:0005507">
    <property type="term" value="F:copper ion binding"/>
    <property type="evidence" value="ECO:0007669"/>
    <property type="project" value="TreeGrafter"/>
</dbReference>
<name>A0A7K4FME3_9ARCH</name>
<dbReference type="Gene3D" id="3.40.1110.10">
    <property type="entry name" value="Calcium-transporting ATPase, cytoplasmic domain N"/>
    <property type="match status" value="1"/>
</dbReference>
<comment type="subcellular location">
    <subcellularLocation>
        <location evidence="1">Membrane</location>
    </subcellularLocation>
</comment>
<dbReference type="AlphaFoldDB" id="A0A7K4FME3"/>
<evidence type="ECO:0000256" key="6">
    <source>
        <dbReference type="SAM" id="Phobius"/>
    </source>
</evidence>
<dbReference type="PANTHER" id="PTHR43520:SF8">
    <property type="entry name" value="P-TYPE CU(+) TRANSPORTER"/>
    <property type="match status" value="1"/>
</dbReference>
<comment type="caution">
    <text evidence="7">The sequence shown here is derived from an EMBL/GenBank/DDBJ whole genome shotgun (WGS) entry which is preliminary data.</text>
</comment>
<evidence type="ECO:0000256" key="1">
    <source>
        <dbReference type="ARBA" id="ARBA00004370"/>
    </source>
</evidence>
<proteinExistence type="predicted"/>
<organism evidence="7 8">
    <name type="scientific">Ferroplasma acidiphilum</name>
    <dbReference type="NCBI Taxonomy" id="74969"/>
    <lineage>
        <taxon>Archaea</taxon>
        <taxon>Methanobacteriati</taxon>
        <taxon>Thermoplasmatota</taxon>
        <taxon>Thermoplasmata</taxon>
        <taxon>Thermoplasmatales</taxon>
        <taxon>Ferroplasmaceae</taxon>
        <taxon>Ferroplasma</taxon>
    </lineage>
</organism>